<keyword evidence="4" id="KW-1185">Reference proteome</keyword>
<dbReference type="RefSeq" id="WP_067385310.1">
    <property type="nucleotide sequence ID" value="NZ_CP015839.1"/>
</dbReference>
<dbReference type="STRING" id="1821621.A8C75_17280"/>
<dbReference type="Pfam" id="PF13501">
    <property type="entry name" value="SoxY"/>
    <property type="match status" value="1"/>
</dbReference>
<name>A0A1A9F2G5_9GAMM</name>
<dbReference type="Gene3D" id="2.60.40.2470">
    <property type="entry name" value="SoxY domain"/>
    <property type="match status" value="1"/>
</dbReference>
<sequence length="157" mass="16930">MQRRLFVRRLGVATAALLLAPLHALANWNRRAFESPAIDAALTEAFGRSDTITALEIELKLPTTAHLGELVPVMVLTHLPKVSRLALLVHENPRPLAALFELGPNTLPELAARIRLSQSSEVSVVVESDGQLFRNSQPVQIVLSGCGPGNDNDEAAS</sequence>
<evidence type="ECO:0000313" key="3">
    <source>
        <dbReference type="EMBL" id="ANG64051.1"/>
    </source>
</evidence>
<dbReference type="EMBL" id="CP015839">
    <property type="protein sequence ID" value="ANG64051.1"/>
    <property type="molecule type" value="Genomic_DNA"/>
</dbReference>
<reference evidence="3 4" key="2">
    <citation type="journal article" date="2018" name="Int. J. Syst. Evol. Microbiol.">
        <title>Marinobacterium aestuarii sp. nov., a benzene-degrading marine bacterium isolated from estuary sediment.</title>
        <authorList>
            <person name="Bae S.S."/>
            <person name="Jung J."/>
            <person name="Chung D."/>
            <person name="Baek K."/>
        </authorList>
    </citation>
    <scope>NUCLEOTIDE SEQUENCE [LARGE SCALE GENOMIC DNA]</scope>
    <source>
        <strain evidence="3 4">ST58-10</strain>
    </source>
</reference>
<dbReference type="InterPro" id="IPR032711">
    <property type="entry name" value="SoxY"/>
</dbReference>
<feature type="domain" description="Ig-like SoxY" evidence="2">
    <location>
        <begin position="44"/>
        <end position="146"/>
    </location>
</feature>
<protein>
    <recommendedName>
        <fullName evidence="2">Ig-like SoxY domain-containing protein</fullName>
    </recommendedName>
</protein>
<dbReference type="PIRSF" id="PIRSF010312">
    <property type="entry name" value="Sulphur_oxidation_SoxY"/>
    <property type="match status" value="1"/>
</dbReference>
<evidence type="ECO:0000256" key="1">
    <source>
        <dbReference type="SAM" id="SignalP"/>
    </source>
</evidence>
<evidence type="ECO:0000259" key="2">
    <source>
        <dbReference type="Pfam" id="PF13501"/>
    </source>
</evidence>
<accession>A0A1A9F2G5</accession>
<evidence type="ECO:0000313" key="4">
    <source>
        <dbReference type="Proteomes" id="UP000078070"/>
    </source>
</evidence>
<dbReference type="Proteomes" id="UP000078070">
    <property type="component" value="Chromosome"/>
</dbReference>
<gene>
    <name evidence="3" type="ORF">A8C75_17280</name>
</gene>
<dbReference type="AlphaFoldDB" id="A0A1A9F2G5"/>
<dbReference type="InterPro" id="IPR016568">
    <property type="entry name" value="Sulphur_oxidation_SoxY"/>
</dbReference>
<organism evidence="3 4">
    <name type="scientific">Marinobacterium aestuarii</name>
    <dbReference type="NCBI Taxonomy" id="1821621"/>
    <lineage>
        <taxon>Bacteria</taxon>
        <taxon>Pseudomonadati</taxon>
        <taxon>Pseudomonadota</taxon>
        <taxon>Gammaproteobacteria</taxon>
        <taxon>Oceanospirillales</taxon>
        <taxon>Oceanospirillaceae</taxon>
        <taxon>Marinobacterium</taxon>
    </lineage>
</organism>
<feature type="chain" id="PRO_5008386649" description="Ig-like SoxY domain-containing protein" evidence="1">
    <location>
        <begin position="27"/>
        <end position="157"/>
    </location>
</feature>
<dbReference type="KEGG" id="mars:A8C75_17280"/>
<feature type="signal peptide" evidence="1">
    <location>
        <begin position="1"/>
        <end position="26"/>
    </location>
</feature>
<proteinExistence type="predicted"/>
<dbReference type="OrthoDB" id="9798154at2"/>
<dbReference type="InterPro" id="IPR038162">
    <property type="entry name" value="SoxY_sf"/>
</dbReference>
<keyword evidence="1" id="KW-0732">Signal</keyword>
<reference evidence="4" key="1">
    <citation type="submission" date="2016-05" db="EMBL/GenBank/DDBJ databases">
        <authorList>
            <person name="Baek K."/>
            <person name="Yang S.-J."/>
        </authorList>
    </citation>
    <scope>NUCLEOTIDE SEQUENCE [LARGE SCALE GENOMIC DNA]</scope>
    <source>
        <strain evidence="4">ST58-10</strain>
    </source>
</reference>